<dbReference type="EMBL" id="AOGY02000015">
    <property type="protein sequence ID" value="EMY71225.1"/>
    <property type="molecule type" value="Genomic_DNA"/>
</dbReference>
<dbReference type="STRING" id="1218591.LEP1GSC199_2641"/>
<name>N1WCS5_9LEPT</name>
<evidence type="ECO:0000259" key="7">
    <source>
        <dbReference type="Pfam" id="PF01545"/>
    </source>
</evidence>
<dbReference type="InterPro" id="IPR058533">
    <property type="entry name" value="Cation_efflux_TM"/>
</dbReference>
<dbReference type="Pfam" id="PF01545">
    <property type="entry name" value="Cation_efflux"/>
    <property type="match status" value="1"/>
</dbReference>
<gene>
    <name evidence="8" type="ORF">LEP1GSC199_2641</name>
</gene>
<dbReference type="InterPro" id="IPR050681">
    <property type="entry name" value="CDF/SLC30A"/>
</dbReference>
<keyword evidence="3" id="KW-0406">Ion transport</keyword>
<evidence type="ECO:0000256" key="2">
    <source>
        <dbReference type="ARBA" id="ARBA00022692"/>
    </source>
</evidence>
<keyword evidence="3" id="KW-0813">Transport</keyword>
<dbReference type="Proteomes" id="UP000012227">
    <property type="component" value="Unassembled WGS sequence"/>
</dbReference>
<reference evidence="8 9" key="1">
    <citation type="submission" date="2013-03" db="EMBL/GenBank/DDBJ databases">
        <authorList>
            <person name="Harkins D.M."/>
            <person name="Durkin A.S."/>
            <person name="Brinkac L.M."/>
            <person name="Haft D.H."/>
            <person name="Selengut J.D."/>
            <person name="Sanka R."/>
            <person name="DePew J."/>
            <person name="Purushe J."/>
            <person name="Galloway R.L."/>
            <person name="Vinetz J.M."/>
            <person name="Sutton G.G."/>
            <person name="Nierman W.C."/>
            <person name="Fouts D.E."/>
        </authorList>
    </citation>
    <scope>NUCLEOTIDE SEQUENCE [LARGE SCALE GENOMIC DNA]</scope>
    <source>
        <strain evidence="8 9">Waz Holland</strain>
    </source>
</reference>
<evidence type="ECO:0000256" key="5">
    <source>
        <dbReference type="ARBA" id="ARBA00023136"/>
    </source>
</evidence>
<comment type="subcellular location">
    <subcellularLocation>
        <location evidence="1">Membrane</location>
        <topology evidence="1">Multi-pass membrane protein</topology>
    </subcellularLocation>
</comment>
<organism evidence="8 9">
    <name type="scientific">Leptospira vanthielii serovar Holland str. Waz Holland = ATCC 700522</name>
    <dbReference type="NCBI Taxonomy" id="1218591"/>
    <lineage>
        <taxon>Bacteria</taxon>
        <taxon>Pseudomonadati</taxon>
        <taxon>Spirochaetota</taxon>
        <taxon>Spirochaetia</taxon>
        <taxon>Leptospirales</taxon>
        <taxon>Leptospiraceae</taxon>
        <taxon>Leptospira</taxon>
    </lineage>
</organism>
<dbReference type="PANTHER" id="PTHR11562:SF17">
    <property type="entry name" value="RE54080P-RELATED"/>
    <property type="match status" value="1"/>
</dbReference>
<accession>N1WCS5</accession>
<keyword evidence="4 6" id="KW-1133">Transmembrane helix</keyword>
<evidence type="ECO:0000256" key="6">
    <source>
        <dbReference type="SAM" id="Phobius"/>
    </source>
</evidence>
<evidence type="ECO:0000256" key="3">
    <source>
        <dbReference type="ARBA" id="ARBA00022906"/>
    </source>
</evidence>
<dbReference type="GO" id="GO:0005886">
    <property type="term" value="C:plasma membrane"/>
    <property type="evidence" value="ECO:0007669"/>
    <property type="project" value="TreeGrafter"/>
</dbReference>
<dbReference type="RefSeq" id="WP_002977379.1">
    <property type="nucleotide sequence ID" value="NZ_AOGY02000015.1"/>
</dbReference>
<dbReference type="AlphaFoldDB" id="N1WCS5"/>
<keyword evidence="3" id="KW-0862">Zinc</keyword>
<protein>
    <submittedName>
        <fullName evidence="8">Cation efflux domain protein</fullName>
    </submittedName>
</protein>
<dbReference type="Gene3D" id="1.20.1510.10">
    <property type="entry name" value="Cation efflux protein transmembrane domain"/>
    <property type="match status" value="1"/>
</dbReference>
<evidence type="ECO:0000313" key="9">
    <source>
        <dbReference type="Proteomes" id="UP000012227"/>
    </source>
</evidence>
<dbReference type="InterPro" id="IPR027469">
    <property type="entry name" value="Cation_efflux_TMD_sf"/>
</dbReference>
<evidence type="ECO:0000313" key="8">
    <source>
        <dbReference type="EMBL" id="EMY71225.1"/>
    </source>
</evidence>
<keyword evidence="3" id="KW-0864">Zinc transport</keyword>
<feature type="transmembrane region" description="Helical" evidence="6">
    <location>
        <begin position="16"/>
        <end position="36"/>
    </location>
</feature>
<keyword evidence="2 6" id="KW-0812">Transmembrane</keyword>
<dbReference type="GO" id="GO:0005385">
    <property type="term" value="F:zinc ion transmembrane transporter activity"/>
    <property type="evidence" value="ECO:0007669"/>
    <property type="project" value="TreeGrafter"/>
</dbReference>
<dbReference type="PANTHER" id="PTHR11562">
    <property type="entry name" value="CATION EFFLUX PROTEIN/ ZINC TRANSPORTER"/>
    <property type="match status" value="1"/>
</dbReference>
<evidence type="ECO:0000256" key="4">
    <source>
        <dbReference type="ARBA" id="ARBA00022989"/>
    </source>
</evidence>
<sequence>MGHNHSHTKNRSRENISFAFGFNLGFSILEFVGGYFTNSVAIMSDALHDLGDSLSLGLAWYFQKISAWKRTKYFTYVDKRFSIWTMDDEYNILSVHFITNENAEIQTVKTLLRIC</sequence>
<feature type="domain" description="Cation efflux protein transmembrane" evidence="7">
    <location>
        <begin position="19"/>
        <end position="76"/>
    </location>
</feature>
<evidence type="ECO:0000256" key="1">
    <source>
        <dbReference type="ARBA" id="ARBA00004141"/>
    </source>
</evidence>
<dbReference type="SUPFAM" id="SSF161111">
    <property type="entry name" value="Cation efflux protein transmembrane domain-like"/>
    <property type="match status" value="1"/>
</dbReference>
<keyword evidence="5 6" id="KW-0472">Membrane</keyword>
<proteinExistence type="predicted"/>
<comment type="caution">
    <text evidence="8">The sequence shown here is derived from an EMBL/GenBank/DDBJ whole genome shotgun (WGS) entry which is preliminary data.</text>
</comment>